<gene>
    <name evidence="4" type="ORF">LTRI10_LOCUS35939</name>
    <name evidence="5" type="ORF">LTRI10_LOCUS35942</name>
</gene>
<dbReference type="InterPro" id="IPR010625">
    <property type="entry name" value="CHCH"/>
</dbReference>
<keyword evidence="6" id="KW-1185">Reference proteome</keyword>
<dbReference type="InterPro" id="IPR055304">
    <property type="entry name" value="CHCHD2/10-like"/>
</dbReference>
<proteinExistence type="predicted"/>
<feature type="region of interest" description="Disordered" evidence="2">
    <location>
        <begin position="79"/>
        <end position="106"/>
    </location>
</feature>
<accession>A0AAV2FDJ9</accession>
<dbReference type="SUPFAM" id="SSF47072">
    <property type="entry name" value="Cysteine alpha-hairpin motif"/>
    <property type="match status" value="1"/>
</dbReference>
<feature type="domain" description="CHCH" evidence="3">
    <location>
        <begin position="108"/>
        <end position="141"/>
    </location>
</feature>
<organism evidence="4 6">
    <name type="scientific">Linum trigynum</name>
    <dbReference type="NCBI Taxonomy" id="586398"/>
    <lineage>
        <taxon>Eukaryota</taxon>
        <taxon>Viridiplantae</taxon>
        <taxon>Streptophyta</taxon>
        <taxon>Embryophyta</taxon>
        <taxon>Tracheophyta</taxon>
        <taxon>Spermatophyta</taxon>
        <taxon>Magnoliopsida</taxon>
        <taxon>eudicotyledons</taxon>
        <taxon>Gunneridae</taxon>
        <taxon>Pentapetalae</taxon>
        <taxon>rosids</taxon>
        <taxon>fabids</taxon>
        <taxon>Malpighiales</taxon>
        <taxon>Linaceae</taxon>
        <taxon>Linum</taxon>
    </lineage>
</organism>
<evidence type="ECO:0000256" key="1">
    <source>
        <dbReference type="ARBA" id="ARBA00023157"/>
    </source>
</evidence>
<evidence type="ECO:0000259" key="3">
    <source>
        <dbReference type="Pfam" id="PF06747"/>
    </source>
</evidence>
<dbReference type="InterPro" id="IPR009069">
    <property type="entry name" value="Cys_alpha_HP_mot_SF"/>
</dbReference>
<evidence type="ECO:0000256" key="2">
    <source>
        <dbReference type="SAM" id="MobiDB-lite"/>
    </source>
</evidence>
<sequence>MARGRGGSSGKASRSRSRSPPPQKAAAAPPLAPMQSRSQNEPIARGGLGAAVADGLAWGTGTAVAHRAVDAVLGPRTIKHESSAASSEPTAAMQAAAATPNSTINSSCDAQSKALQDCLNMFGTDIGKCQFYMDMLGECRRSASGAGMAA</sequence>
<evidence type="ECO:0000313" key="5">
    <source>
        <dbReference type="EMBL" id="CAL1395513.1"/>
    </source>
</evidence>
<evidence type="ECO:0000313" key="4">
    <source>
        <dbReference type="EMBL" id="CAL1395510.1"/>
    </source>
</evidence>
<dbReference type="GO" id="GO:0005739">
    <property type="term" value="C:mitochondrion"/>
    <property type="evidence" value="ECO:0007669"/>
    <property type="project" value="TreeGrafter"/>
</dbReference>
<dbReference type="AlphaFoldDB" id="A0AAV2FDJ9"/>
<feature type="region of interest" description="Disordered" evidence="2">
    <location>
        <begin position="1"/>
        <end position="46"/>
    </location>
</feature>
<feature type="compositionally biased region" description="Low complexity" evidence="2">
    <location>
        <begin position="83"/>
        <end position="103"/>
    </location>
</feature>
<keyword evidence="1" id="KW-1015">Disulfide bond</keyword>
<reference evidence="4 6" key="1">
    <citation type="submission" date="2024-04" db="EMBL/GenBank/DDBJ databases">
        <authorList>
            <person name="Fracassetti M."/>
        </authorList>
    </citation>
    <scope>NUCLEOTIDE SEQUENCE [LARGE SCALE GENOMIC DNA]</scope>
</reference>
<dbReference type="GO" id="GO:0005634">
    <property type="term" value="C:nucleus"/>
    <property type="evidence" value="ECO:0007669"/>
    <property type="project" value="TreeGrafter"/>
</dbReference>
<dbReference type="GO" id="GO:0007005">
    <property type="term" value="P:mitochondrion organization"/>
    <property type="evidence" value="ECO:0007669"/>
    <property type="project" value="InterPro"/>
</dbReference>
<protein>
    <recommendedName>
        <fullName evidence="3">CHCH domain-containing protein</fullName>
    </recommendedName>
</protein>
<dbReference type="PANTHER" id="PTHR13523">
    <property type="entry name" value="COILED-COIL-HELIX-COILED-COIL-HELIX DOMAIN CONTAINING 2/NUR77"/>
    <property type="match status" value="1"/>
</dbReference>
<dbReference type="EMBL" id="OZ034819">
    <property type="protein sequence ID" value="CAL1395513.1"/>
    <property type="molecule type" value="Genomic_DNA"/>
</dbReference>
<dbReference type="EMBL" id="OZ034819">
    <property type="protein sequence ID" value="CAL1395510.1"/>
    <property type="molecule type" value="Genomic_DNA"/>
</dbReference>
<dbReference type="Proteomes" id="UP001497516">
    <property type="component" value="Chromosome 6"/>
</dbReference>
<evidence type="ECO:0000313" key="6">
    <source>
        <dbReference type="Proteomes" id="UP001497516"/>
    </source>
</evidence>
<dbReference type="PANTHER" id="PTHR13523:SF18">
    <property type="entry name" value="CHCH DOMAIN-CONTAINING PROTEIN"/>
    <property type="match status" value="1"/>
</dbReference>
<dbReference type="Pfam" id="PF06747">
    <property type="entry name" value="CHCH"/>
    <property type="match status" value="1"/>
</dbReference>
<name>A0AAV2FDJ9_9ROSI</name>